<dbReference type="EMBL" id="CM047748">
    <property type="protein sequence ID" value="KAJ0014196.1"/>
    <property type="molecule type" value="Genomic_DNA"/>
</dbReference>
<gene>
    <name evidence="1" type="ORF">Pint_21441</name>
</gene>
<sequence length="224" mass="25783">MPKPNFCLNVENEDRVGVLLLNLGGPEKHHGVQPFLFNLFADPIQRDRITRLVVLLLYPKFSISTTGSSIRVLERIFREDAYLSRMHVSIIRSWYQREGYIKSMADLIQKELEKFSNPEECPRVPVSYVDNAGDPYKDQMEECIYLIMQTLKDRGVGNDHTLAYQPYTDEVLVELGQRGVKSLLAIPVSFVSEQIETLEEIDMEYWELALESGIQNWGRVPALS</sequence>
<evidence type="ECO:0000313" key="2">
    <source>
        <dbReference type="Proteomes" id="UP001163603"/>
    </source>
</evidence>
<evidence type="ECO:0000313" key="1">
    <source>
        <dbReference type="EMBL" id="KAJ0014196.1"/>
    </source>
</evidence>
<proteinExistence type="predicted"/>
<name>A0ACC0XDT0_9ROSI</name>
<organism evidence="1 2">
    <name type="scientific">Pistacia integerrima</name>
    <dbReference type="NCBI Taxonomy" id="434235"/>
    <lineage>
        <taxon>Eukaryota</taxon>
        <taxon>Viridiplantae</taxon>
        <taxon>Streptophyta</taxon>
        <taxon>Embryophyta</taxon>
        <taxon>Tracheophyta</taxon>
        <taxon>Spermatophyta</taxon>
        <taxon>Magnoliopsida</taxon>
        <taxon>eudicotyledons</taxon>
        <taxon>Gunneridae</taxon>
        <taxon>Pentapetalae</taxon>
        <taxon>rosids</taxon>
        <taxon>malvids</taxon>
        <taxon>Sapindales</taxon>
        <taxon>Anacardiaceae</taxon>
        <taxon>Pistacia</taxon>
    </lineage>
</organism>
<dbReference type="Proteomes" id="UP001163603">
    <property type="component" value="Chromosome 13"/>
</dbReference>
<keyword evidence="2" id="KW-1185">Reference proteome</keyword>
<comment type="caution">
    <text evidence="1">The sequence shown here is derived from an EMBL/GenBank/DDBJ whole genome shotgun (WGS) entry which is preliminary data.</text>
</comment>
<accession>A0ACC0XDT0</accession>
<reference evidence="2" key="1">
    <citation type="journal article" date="2023" name="G3 (Bethesda)">
        <title>Genome assembly and association tests identify interacting loci associated with vigor, precocity, and sex in interspecific pistachio rootstocks.</title>
        <authorList>
            <person name="Palmer W."/>
            <person name="Jacygrad E."/>
            <person name="Sagayaradj S."/>
            <person name="Cavanaugh K."/>
            <person name="Han R."/>
            <person name="Bertier L."/>
            <person name="Beede B."/>
            <person name="Kafkas S."/>
            <person name="Golino D."/>
            <person name="Preece J."/>
            <person name="Michelmore R."/>
        </authorList>
    </citation>
    <scope>NUCLEOTIDE SEQUENCE [LARGE SCALE GENOMIC DNA]</scope>
</reference>
<protein>
    <submittedName>
        <fullName evidence="1">Uncharacterized protein</fullName>
    </submittedName>
</protein>